<comment type="caution">
    <text evidence="2">The sequence shown here is derived from an EMBL/GenBank/DDBJ whole genome shotgun (WGS) entry which is preliminary data.</text>
</comment>
<organism evidence="2 3">
    <name type="scientific">Jeotgalibacillus soli</name>
    <dbReference type="NCBI Taxonomy" id="889306"/>
    <lineage>
        <taxon>Bacteria</taxon>
        <taxon>Bacillati</taxon>
        <taxon>Bacillota</taxon>
        <taxon>Bacilli</taxon>
        <taxon>Bacillales</taxon>
        <taxon>Caryophanaceae</taxon>
        <taxon>Jeotgalibacillus</taxon>
    </lineage>
</organism>
<gene>
    <name evidence="2" type="ORF">KP78_32460</name>
</gene>
<dbReference type="EMBL" id="JXRP01000019">
    <property type="protein sequence ID" value="KIL44282.1"/>
    <property type="molecule type" value="Genomic_DNA"/>
</dbReference>
<dbReference type="Gene3D" id="3.60.15.10">
    <property type="entry name" value="Ribonuclease Z/Hydroxyacylglutathione hydrolase-like"/>
    <property type="match status" value="1"/>
</dbReference>
<keyword evidence="3" id="KW-1185">Reference proteome</keyword>
<evidence type="ECO:0000259" key="1">
    <source>
        <dbReference type="SMART" id="SM00849"/>
    </source>
</evidence>
<reference evidence="2 3" key="1">
    <citation type="submission" date="2015-01" db="EMBL/GenBank/DDBJ databases">
        <title>Genome sequencing of Jeotgalibacillus soli.</title>
        <authorList>
            <person name="Goh K.M."/>
            <person name="Chan K.-G."/>
            <person name="Yaakop A.S."/>
            <person name="Ee R."/>
            <person name="Gan H.M."/>
            <person name="Chan C.S."/>
        </authorList>
    </citation>
    <scope>NUCLEOTIDE SEQUENCE [LARGE SCALE GENOMIC DNA]</scope>
    <source>
        <strain evidence="2 3">P9</strain>
    </source>
</reference>
<dbReference type="InterPro" id="IPR036866">
    <property type="entry name" value="RibonucZ/Hydroxyglut_hydro"/>
</dbReference>
<dbReference type="SMART" id="SM00849">
    <property type="entry name" value="Lactamase_B"/>
    <property type="match status" value="1"/>
</dbReference>
<dbReference type="Pfam" id="PF00753">
    <property type="entry name" value="Lactamase_B"/>
    <property type="match status" value="1"/>
</dbReference>
<accession>A0A0C2V5L0</accession>
<evidence type="ECO:0000313" key="3">
    <source>
        <dbReference type="Proteomes" id="UP000031938"/>
    </source>
</evidence>
<proteinExistence type="predicted"/>
<dbReference type="SUPFAM" id="SSF56281">
    <property type="entry name" value="Metallo-hydrolase/oxidoreductase"/>
    <property type="match status" value="1"/>
</dbReference>
<dbReference type="STRING" id="889306.KP78_32460"/>
<name>A0A0C2V5L0_9BACL</name>
<dbReference type="OrthoDB" id="2971563at2"/>
<dbReference type="InterPro" id="IPR001279">
    <property type="entry name" value="Metallo-B-lactamas"/>
</dbReference>
<dbReference type="Proteomes" id="UP000031938">
    <property type="component" value="Unassembled WGS sequence"/>
</dbReference>
<dbReference type="RefSeq" id="WP_041090175.1">
    <property type="nucleotide sequence ID" value="NZ_JXRP01000019.1"/>
</dbReference>
<dbReference type="AlphaFoldDB" id="A0A0C2V5L0"/>
<dbReference type="PANTHER" id="PTHR42951:SF21">
    <property type="entry name" value="METALLO-HYDROLASE YQJP-RELATED"/>
    <property type="match status" value="1"/>
</dbReference>
<sequence>MIQWHNGIAQLTIPTPFAVGDVHIYLIKGERLTLVDTGPKTEEAWRSLLDQLNELELTPTDIEQIVLTHHHPDHAGLIECFDQATVWGAKETNRWLTRESSFMQDHDQFYRSLFQQVGLPSSYFILIDKMKVPLSMLGLRGLDGVLADQDGLPGEKGWTVIETPGHAQGHISLLRESDGILIGGDVLLDKVSSNPLVEPPHAEGEARPLSQLQYNASLERLLTLPITTVLPGHGPLVTDSHGLIQERLKKQHDRAMHVKELLAEKEMTAFDLCVLLFPAVYKEQLGLTLSETVAQLDYLLERKEIEEIKQTDGSIVYRALHITKGHVYE</sequence>
<feature type="domain" description="Metallo-beta-lactamase" evidence="1">
    <location>
        <begin position="21"/>
        <end position="233"/>
    </location>
</feature>
<dbReference type="InterPro" id="IPR050855">
    <property type="entry name" value="NDM-1-like"/>
</dbReference>
<evidence type="ECO:0000313" key="2">
    <source>
        <dbReference type="EMBL" id="KIL44282.1"/>
    </source>
</evidence>
<dbReference type="PANTHER" id="PTHR42951">
    <property type="entry name" value="METALLO-BETA-LACTAMASE DOMAIN-CONTAINING"/>
    <property type="match status" value="1"/>
</dbReference>
<dbReference type="PATRIC" id="fig|889306.3.peg.3260"/>
<protein>
    <submittedName>
        <fullName evidence="2">Beta-lactamase</fullName>
    </submittedName>
</protein>